<proteinExistence type="predicted"/>
<dbReference type="AlphaFoldDB" id="A0A382T360"/>
<sequence>MKTLLFTLLYGCTILSAQLFINEIDYNQPSTDQSEFLEIAGLAGSYQDVTIVLINGNNNSEYNTFDLGTITLADESQGYGFYVIGGSAIPNVDYTSGFPSSNAIQNGD</sequence>
<dbReference type="EMBL" id="UINC01133150">
    <property type="protein sequence ID" value="SVD15917.1"/>
    <property type="molecule type" value="Genomic_DNA"/>
</dbReference>
<gene>
    <name evidence="1" type="ORF">METZ01_LOCUS368771</name>
</gene>
<reference evidence="1" key="1">
    <citation type="submission" date="2018-05" db="EMBL/GenBank/DDBJ databases">
        <authorList>
            <person name="Lanie J.A."/>
            <person name="Ng W.-L."/>
            <person name="Kazmierczak K.M."/>
            <person name="Andrzejewski T.M."/>
            <person name="Davidsen T.M."/>
            <person name="Wayne K.J."/>
            <person name="Tettelin H."/>
            <person name="Glass J.I."/>
            <person name="Rusch D."/>
            <person name="Podicherti R."/>
            <person name="Tsui H.-C.T."/>
            <person name="Winkler M.E."/>
        </authorList>
    </citation>
    <scope>NUCLEOTIDE SEQUENCE</scope>
</reference>
<evidence type="ECO:0000313" key="1">
    <source>
        <dbReference type="EMBL" id="SVD15917.1"/>
    </source>
</evidence>
<protein>
    <submittedName>
        <fullName evidence="1">Uncharacterized protein</fullName>
    </submittedName>
</protein>
<feature type="non-terminal residue" evidence="1">
    <location>
        <position position="108"/>
    </location>
</feature>
<organism evidence="1">
    <name type="scientific">marine metagenome</name>
    <dbReference type="NCBI Taxonomy" id="408172"/>
    <lineage>
        <taxon>unclassified sequences</taxon>
        <taxon>metagenomes</taxon>
        <taxon>ecological metagenomes</taxon>
    </lineage>
</organism>
<name>A0A382T360_9ZZZZ</name>
<accession>A0A382T360</accession>